<dbReference type="EMBL" id="FTOQ01000018">
    <property type="protein sequence ID" value="SIT12565.1"/>
    <property type="molecule type" value="Genomic_DNA"/>
</dbReference>
<accession>A0A1N7PPV6</accession>
<reference evidence="3" key="1">
    <citation type="submission" date="2017-01" db="EMBL/GenBank/DDBJ databases">
        <authorList>
            <person name="Varghese N."/>
            <person name="Submissions S."/>
        </authorList>
    </citation>
    <scope>NUCLEOTIDE SEQUENCE [LARGE SCALE GENOMIC DNA]</scope>
    <source>
        <strain evidence="3">DSM 29430</strain>
    </source>
</reference>
<evidence type="ECO:0000313" key="2">
    <source>
        <dbReference type="EMBL" id="SIT12565.1"/>
    </source>
</evidence>
<dbReference type="RefSeq" id="WP_076450476.1">
    <property type="nucleotide sequence ID" value="NZ_FTOQ01000018.1"/>
</dbReference>
<evidence type="ECO:0008006" key="4">
    <source>
        <dbReference type="Google" id="ProtNLM"/>
    </source>
</evidence>
<dbReference type="Proteomes" id="UP000186684">
    <property type="component" value="Unassembled WGS sequence"/>
</dbReference>
<dbReference type="OrthoDB" id="7875085at2"/>
<gene>
    <name evidence="2" type="ORF">SAMN05421759_11846</name>
</gene>
<dbReference type="AlphaFoldDB" id="A0A1N7PPV6"/>
<keyword evidence="1" id="KW-0732">Signal</keyword>
<evidence type="ECO:0000256" key="1">
    <source>
        <dbReference type="SAM" id="SignalP"/>
    </source>
</evidence>
<organism evidence="2 3">
    <name type="scientific">Roseivivax lentus</name>
    <dbReference type="NCBI Taxonomy" id="633194"/>
    <lineage>
        <taxon>Bacteria</taxon>
        <taxon>Pseudomonadati</taxon>
        <taxon>Pseudomonadota</taxon>
        <taxon>Alphaproteobacteria</taxon>
        <taxon>Rhodobacterales</taxon>
        <taxon>Roseobacteraceae</taxon>
        <taxon>Roseivivax</taxon>
    </lineage>
</organism>
<keyword evidence="3" id="KW-1185">Reference proteome</keyword>
<sequence>MLKKTAALGLAALMLTGGAAFASDAYTGTYNDPNSNFRYNEFPGVANYCPAGLQPVQIGGEICCGIPNAGPYVDRAGGHRTVRASTYHAGVKGMDYSSEGIKGMGGQ</sequence>
<dbReference type="STRING" id="633194.SAMN05421759_11846"/>
<name>A0A1N7PPV6_9RHOB</name>
<proteinExistence type="predicted"/>
<protein>
    <recommendedName>
        <fullName evidence="4">Porin</fullName>
    </recommendedName>
</protein>
<evidence type="ECO:0000313" key="3">
    <source>
        <dbReference type="Proteomes" id="UP000186684"/>
    </source>
</evidence>
<feature type="signal peptide" evidence="1">
    <location>
        <begin position="1"/>
        <end position="22"/>
    </location>
</feature>
<feature type="chain" id="PRO_5013156665" description="Porin" evidence="1">
    <location>
        <begin position="23"/>
        <end position="107"/>
    </location>
</feature>